<comment type="caution">
    <text evidence="2">The sequence shown here is derived from an EMBL/GenBank/DDBJ whole genome shotgun (WGS) entry which is preliminary data.</text>
</comment>
<sequence>FGRVLCLGTSGFEKAELELEDRGAHSEESISSGIGSATLNCGKYSSLLNLSQNRGALAEQLTIWKLVKDDLVAECVKDFVEKSASGSIFTVCIEIGIVPVAVGQLERRGEEERSVCIHRREGN</sequence>
<dbReference type="AlphaFoldDB" id="A0AAV5WE43"/>
<dbReference type="EMBL" id="BTSY01000005">
    <property type="protein sequence ID" value="GMT30537.1"/>
    <property type="molecule type" value="Genomic_DNA"/>
</dbReference>
<evidence type="ECO:0000313" key="1">
    <source>
        <dbReference type="EMBL" id="GMT30537.1"/>
    </source>
</evidence>
<evidence type="ECO:0000313" key="3">
    <source>
        <dbReference type="Proteomes" id="UP001432322"/>
    </source>
</evidence>
<proteinExistence type="predicted"/>
<dbReference type="Proteomes" id="UP001432322">
    <property type="component" value="Unassembled WGS sequence"/>
</dbReference>
<accession>A0AAV5WE43</accession>
<reference evidence="2" key="1">
    <citation type="submission" date="2023-10" db="EMBL/GenBank/DDBJ databases">
        <title>Genome assembly of Pristionchus species.</title>
        <authorList>
            <person name="Yoshida K."/>
            <person name="Sommer R.J."/>
        </authorList>
    </citation>
    <scope>NUCLEOTIDE SEQUENCE</scope>
    <source>
        <strain evidence="2">RS5133</strain>
    </source>
</reference>
<gene>
    <name evidence="1" type="ORF">PFISCL1PPCAC_21834</name>
    <name evidence="2" type="ORF">PFISCL1PPCAC_21838</name>
</gene>
<protein>
    <submittedName>
        <fullName evidence="2">Uncharacterized protein</fullName>
    </submittedName>
</protein>
<organism evidence="2 3">
    <name type="scientific">Pristionchus fissidentatus</name>
    <dbReference type="NCBI Taxonomy" id="1538716"/>
    <lineage>
        <taxon>Eukaryota</taxon>
        <taxon>Metazoa</taxon>
        <taxon>Ecdysozoa</taxon>
        <taxon>Nematoda</taxon>
        <taxon>Chromadorea</taxon>
        <taxon>Rhabditida</taxon>
        <taxon>Rhabditina</taxon>
        <taxon>Diplogasteromorpha</taxon>
        <taxon>Diplogasteroidea</taxon>
        <taxon>Neodiplogasteridae</taxon>
        <taxon>Pristionchus</taxon>
    </lineage>
</organism>
<name>A0AAV5WE43_9BILA</name>
<evidence type="ECO:0000313" key="2">
    <source>
        <dbReference type="EMBL" id="GMT30541.1"/>
    </source>
</evidence>
<feature type="non-terminal residue" evidence="2">
    <location>
        <position position="1"/>
    </location>
</feature>
<keyword evidence="3" id="KW-1185">Reference proteome</keyword>
<dbReference type="EMBL" id="BTSY01000005">
    <property type="protein sequence ID" value="GMT30541.1"/>
    <property type="molecule type" value="Genomic_DNA"/>
</dbReference>
<feature type="non-terminal residue" evidence="2">
    <location>
        <position position="123"/>
    </location>
</feature>